<proteinExistence type="predicted"/>
<reference evidence="2 3" key="1">
    <citation type="journal article" date="2019" name="Sci. Rep.">
        <title>Orb-weaving spider Araneus ventricosus genome elucidates the spidroin gene catalogue.</title>
        <authorList>
            <person name="Kono N."/>
            <person name="Nakamura H."/>
            <person name="Ohtoshi R."/>
            <person name="Moran D.A.P."/>
            <person name="Shinohara A."/>
            <person name="Yoshida Y."/>
            <person name="Fujiwara M."/>
            <person name="Mori M."/>
            <person name="Tomita M."/>
            <person name="Arakawa K."/>
        </authorList>
    </citation>
    <scope>NUCLEOTIDE SEQUENCE [LARGE SCALE GENOMIC DNA]</scope>
</reference>
<evidence type="ECO:0000313" key="2">
    <source>
        <dbReference type="EMBL" id="GBN68614.1"/>
    </source>
</evidence>
<feature type="domain" description="FAST kinase leucine-rich" evidence="1">
    <location>
        <begin position="367"/>
        <end position="434"/>
    </location>
</feature>
<keyword evidence="2" id="KW-0418">Kinase</keyword>
<keyword evidence="2" id="KW-0808">Transferase</keyword>
<comment type="caution">
    <text evidence="2">The sequence shown here is derived from an EMBL/GenBank/DDBJ whole genome shotgun (WGS) entry which is preliminary data.</text>
</comment>
<dbReference type="Proteomes" id="UP000499080">
    <property type="component" value="Unassembled WGS sequence"/>
</dbReference>
<dbReference type="Pfam" id="PF06743">
    <property type="entry name" value="FAST_1"/>
    <property type="match status" value="1"/>
</dbReference>
<dbReference type="GO" id="GO:0044528">
    <property type="term" value="P:regulation of mitochondrial mRNA stability"/>
    <property type="evidence" value="ECO:0007669"/>
    <property type="project" value="InterPro"/>
</dbReference>
<name>A0A4Y2QYW8_ARAVE</name>
<dbReference type="InterPro" id="IPR010622">
    <property type="entry name" value="FAST_Leu-rich"/>
</dbReference>
<evidence type="ECO:0000313" key="3">
    <source>
        <dbReference type="Proteomes" id="UP000499080"/>
    </source>
</evidence>
<dbReference type="EMBL" id="BGPR01015272">
    <property type="protein sequence ID" value="GBN68614.1"/>
    <property type="molecule type" value="Genomic_DNA"/>
</dbReference>
<dbReference type="GO" id="GO:0016301">
    <property type="term" value="F:kinase activity"/>
    <property type="evidence" value="ECO:0007669"/>
    <property type="project" value="UniProtKB-KW"/>
</dbReference>
<dbReference type="OrthoDB" id="6501018at2759"/>
<protein>
    <submittedName>
        <fullName evidence="2">FAST kinase domain-containing protein 4</fullName>
    </submittedName>
</protein>
<organism evidence="2 3">
    <name type="scientific">Araneus ventricosus</name>
    <name type="common">Orbweaver spider</name>
    <name type="synonym">Epeira ventricosa</name>
    <dbReference type="NCBI Taxonomy" id="182803"/>
    <lineage>
        <taxon>Eukaryota</taxon>
        <taxon>Metazoa</taxon>
        <taxon>Ecdysozoa</taxon>
        <taxon>Arthropoda</taxon>
        <taxon>Chelicerata</taxon>
        <taxon>Arachnida</taxon>
        <taxon>Araneae</taxon>
        <taxon>Araneomorphae</taxon>
        <taxon>Entelegynae</taxon>
        <taxon>Araneoidea</taxon>
        <taxon>Araneidae</taxon>
        <taxon>Araneus</taxon>
    </lineage>
</organism>
<dbReference type="AlphaFoldDB" id="A0A4Y2QYW8"/>
<gene>
    <name evidence="2" type="primary">tbrg4</name>
    <name evidence="2" type="ORF">AVEN_241230_1</name>
</gene>
<accession>A0A4Y2QYW8</accession>
<sequence>MSRHISASVLRNYNCNISASLFRNYNCRLNLISSHFRTPHFISSSLPNISFIHRRDVSTVPENIQVSKYVKPFINQPVEEILIGLEKKTISGPESVSILKALRMQVLFKGANSESFRDDLRFKIICKAFEKHCIEMKPSLLVSGLRSLFEVGVPVNSSCVVSAEISILSNIQQFSAFNVIGCLYYHHKYMETYLQKKVIFRLIDQLERIMNEISTSSEILMLVHILHLFDKELQKQLEQKIIDVVPSLQVNEMCKLICLLAEKSNRNVLILNSLAFHMRQKLERPDLNETVDIFYAFKKLNFFDPKLFTCLLNHFEDEIPSVKQASLITGLLTACGHMRWRHTGILENCGKWIKNNLNYCKTREFISYVLTVAALHFSNAQVRVVVEKIVPHFTMENISSSDVLLNVAWSLGILDSVPKELLLKVLNPEFYKPLIEHSDIHSKVSYQLKLMNLKGILKKNHPEFIFGCELFLDPIKLPESSVIGRSRQHVINVLSILISKEKFLSVNQVSDTGVFIDAEFILNEKEKPLPIQDFGLGFREKKPIPDGSKRVAILVMFQKDYTHCSRRLTGVNALGARLLKNAGYTVVHIPYEEFSKSKTDVEKLLKGSKFKPDSTEDPPCMCTWCMLNMKLWVKHLPSGVMQKFEERILVQVLSLSSDRSSKLLDSGPKIAPYATQNKALISLN</sequence>
<evidence type="ECO:0000259" key="1">
    <source>
        <dbReference type="Pfam" id="PF06743"/>
    </source>
</evidence>
<keyword evidence="3" id="KW-1185">Reference proteome</keyword>